<evidence type="ECO:0000313" key="1">
    <source>
        <dbReference type="EMBL" id="GAI58362.1"/>
    </source>
</evidence>
<dbReference type="InterPro" id="IPR003768">
    <property type="entry name" value="ScpA"/>
</dbReference>
<organism evidence="1">
    <name type="scientific">marine sediment metagenome</name>
    <dbReference type="NCBI Taxonomy" id="412755"/>
    <lineage>
        <taxon>unclassified sequences</taxon>
        <taxon>metagenomes</taxon>
        <taxon>ecological metagenomes</taxon>
    </lineage>
</organism>
<dbReference type="PANTHER" id="PTHR33969">
    <property type="entry name" value="SEGREGATION AND CONDENSATION PROTEIN A"/>
    <property type="match status" value="1"/>
</dbReference>
<dbReference type="EMBL" id="BARV01035649">
    <property type="protein sequence ID" value="GAI58362.1"/>
    <property type="molecule type" value="Genomic_DNA"/>
</dbReference>
<comment type="caution">
    <text evidence="1">The sequence shown here is derived from an EMBL/GenBank/DDBJ whole genome shotgun (WGS) entry which is preliminary data.</text>
</comment>
<reference evidence="1" key="1">
    <citation type="journal article" date="2014" name="Front. Microbiol.">
        <title>High frequency of phylogenetically diverse reductive dehalogenase-homologous genes in deep subseafloor sedimentary metagenomes.</title>
        <authorList>
            <person name="Kawai M."/>
            <person name="Futagami T."/>
            <person name="Toyoda A."/>
            <person name="Takaki Y."/>
            <person name="Nishi S."/>
            <person name="Hori S."/>
            <person name="Arai W."/>
            <person name="Tsubouchi T."/>
            <person name="Morono Y."/>
            <person name="Uchiyama I."/>
            <person name="Ito T."/>
            <person name="Fujiyama A."/>
            <person name="Inagaki F."/>
            <person name="Takami H."/>
        </authorList>
    </citation>
    <scope>NUCLEOTIDE SEQUENCE</scope>
    <source>
        <strain evidence="1">Expedition CK06-06</strain>
    </source>
</reference>
<dbReference type="AlphaFoldDB" id="X1PQ21"/>
<gene>
    <name evidence="1" type="ORF">S06H3_55591</name>
</gene>
<name>X1PQ21_9ZZZZ</name>
<dbReference type="Pfam" id="PF02616">
    <property type="entry name" value="SMC_ScpA"/>
    <property type="match status" value="1"/>
</dbReference>
<dbReference type="PANTHER" id="PTHR33969:SF2">
    <property type="entry name" value="SEGREGATION AND CONDENSATION PROTEIN A"/>
    <property type="match status" value="1"/>
</dbReference>
<proteinExistence type="predicted"/>
<dbReference type="Gene3D" id="6.10.250.2410">
    <property type="match status" value="1"/>
</dbReference>
<protein>
    <submittedName>
        <fullName evidence="1">Uncharacterized protein</fullName>
    </submittedName>
</protein>
<accession>X1PQ21</accession>
<feature type="non-terminal residue" evidence="1">
    <location>
        <position position="205"/>
    </location>
</feature>
<sequence length="205" mass="23249">MTTIADQPFQILLGLVQEHKLDPWDVDIEKIAGVYMQRVREMREFDIRISGRTLLSASVLLRMKSDFVFNGHKKPDAEEELKEMFDLDLPELGQITIIQRSPRKITLLDSFTDLVHIVLKTEVAREPSRGSKHSCPLEMSGLDEPQRGELFDVIVDSAAPYVGKSCLVDGLLVCDHGERLQSPPRELCFGHHPLQLRHVLLAEAE</sequence>